<dbReference type="InterPro" id="IPR025660">
    <property type="entry name" value="Pept_his_AS"/>
</dbReference>
<reference evidence="2" key="1">
    <citation type="submission" date="2021-02" db="EMBL/GenBank/DDBJ databases">
        <authorList>
            <person name="Nowell W R."/>
        </authorList>
    </citation>
    <scope>NUCLEOTIDE SEQUENCE</scope>
</reference>
<evidence type="ECO:0000313" key="3">
    <source>
        <dbReference type="EMBL" id="CAF4829781.1"/>
    </source>
</evidence>
<organism evidence="2 4">
    <name type="scientific">Rotaria magnacalcarata</name>
    <dbReference type="NCBI Taxonomy" id="392030"/>
    <lineage>
        <taxon>Eukaryota</taxon>
        <taxon>Metazoa</taxon>
        <taxon>Spiralia</taxon>
        <taxon>Gnathifera</taxon>
        <taxon>Rotifera</taxon>
        <taxon>Eurotatoria</taxon>
        <taxon>Bdelloidea</taxon>
        <taxon>Philodinida</taxon>
        <taxon>Philodinidae</taxon>
        <taxon>Rotaria</taxon>
    </lineage>
</organism>
<proteinExistence type="predicted"/>
<dbReference type="SUPFAM" id="SSF54001">
    <property type="entry name" value="Cysteine proteinases"/>
    <property type="match status" value="1"/>
</dbReference>
<dbReference type="Proteomes" id="UP000681720">
    <property type="component" value="Unassembled WGS sequence"/>
</dbReference>
<evidence type="ECO:0000259" key="1">
    <source>
        <dbReference type="Pfam" id="PF00112"/>
    </source>
</evidence>
<dbReference type="GO" id="GO:0008234">
    <property type="term" value="F:cysteine-type peptidase activity"/>
    <property type="evidence" value="ECO:0007669"/>
    <property type="project" value="InterPro"/>
</dbReference>
<gene>
    <name evidence="2" type="ORF">GIL414_LOCUS39757</name>
    <name evidence="3" type="ORF">GIL414_LOCUS48404</name>
</gene>
<dbReference type="InterPro" id="IPR038765">
    <property type="entry name" value="Papain-like_cys_pep_sf"/>
</dbReference>
<accession>A0A8S2Z9S6</accession>
<dbReference type="Pfam" id="PF00112">
    <property type="entry name" value="Peptidase_C1"/>
    <property type="match status" value="1"/>
</dbReference>
<evidence type="ECO:0000313" key="4">
    <source>
        <dbReference type="Proteomes" id="UP000681720"/>
    </source>
</evidence>
<dbReference type="Gene3D" id="3.90.70.10">
    <property type="entry name" value="Cysteine proteinases"/>
    <property type="match status" value="1"/>
</dbReference>
<dbReference type="InterPro" id="IPR000668">
    <property type="entry name" value="Peptidase_C1A_C"/>
</dbReference>
<dbReference type="PROSITE" id="PS00639">
    <property type="entry name" value="THIOL_PROTEASE_HIS"/>
    <property type="match status" value="1"/>
</dbReference>
<evidence type="ECO:0000313" key="2">
    <source>
        <dbReference type="EMBL" id="CAF4620617.1"/>
    </source>
</evidence>
<feature type="domain" description="Peptidase C1A papain C-terminal" evidence="1">
    <location>
        <begin position="1"/>
        <end position="54"/>
    </location>
</feature>
<comment type="caution">
    <text evidence="2">The sequence shown here is derived from an EMBL/GenBank/DDBJ whole genome shotgun (WGS) entry which is preliminary data.</text>
</comment>
<sequence>MAEALTNYGPIFIGIDTDTKLFMFYKTGVLKIDNCPTRRQDMDHAMAVVGYGYDDAL</sequence>
<dbReference type="AlphaFoldDB" id="A0A8S2Z9S6"/>
<feature type="non-terminal residue" evidence="2">
    <location>
        <position position="57"/>
    </location>
</feature>
<dbReference type="GO" id="GO:0006508">
    <property type="term" value="P:proteolysis"/>
    <property type="evidence" value="ECO:0007669"/>
    <property type="project" value="InterPro"/>
</dbReference>
<name>A0A8S2Z9S6_9BILA</name>
<protein>
    <recommendedName>
        <fullName evidence="1">Peptidase C1A papain C-terminal domain-containing protein</fullName>
    </recommendedName>
</protein>
<dbReference type="EMBL" id="CAJOBJ010108621">
    <property type="protein sequence ID" value="CAF4620617.1"/>
    <property type="molecule type" value="Genomic_DNA"/>
</dbReference>
<dbReference type="EMBL" id="CAJOBJ010156716">
    <property type="protein sequence ID" value="CAF4829781.1"/>
    <property type="molecule type" value="Genomic_DNA"/>
</dbReference>